<dbReference type="EMBL" id="JAPDRQ010000063">
    <property type="protein sequence ID" value="KAJ9657505.1"/>
    <property type="molecule type" value="Genomic_DNA"/>
</dbReference>
<evidence type="ECO:0000313" key="1">
    <source>
        <dbReference type="EMBL" id="KAJ9657505.1"/>
    </source>
</evidence>
<keyword evidence="2" id="KW-1185">Reference proteome</keyword>
<reference evidence="1" key="1">
    <citation type="submission" date="2022-10" db="EMBL/GenBank/DDBJ databases">
        <title>Culturing micro-colonial fungi from biological soil crusts in the Mojave desert and describing Neophaeococcomyces mojavensis, and introducing the new genera and species Taxawa tesnikishii.</title>
        <authorList>
            <person name="Kurbessoian T."/>
            <person name="Stajich J.E."/>
        </authorList>
    </citation>
    <scope>NUCLEOTIDE SEQUENCE</scope>
    <source>
        <strain evidence="1">JES_112</strain>
    </source>
</reference>
<sequence>MALDLIPHDHILFGSDFPYAPLPAYPAFLEELETFEMEPELRQKINFGNALALIPRLSKLAKNERVHHL</sequence>
<proteinExistence type="predicted"/>
<gene>
    <name evidence="1" type="ORF">H2198_004266</name>
</gene>
<accession>A0ACC3A9I0</accession>
<comment type="caution">
    <text evidence="1">The sequence shown here is derived from an EMBL/GenBank/DDBJ whole genome shotgun (WGS) entry which is preliminary data.</text>
</comment>
<dbReference type="Proteomes" id="UP001172386">
    <property type="component" value="Unassembled WGS sequence"/>
</dbReference>
<name>A0ACC3A9I0_9EURO</name>
<organism evidence="1 2">
    <name type="scientific">Neophaeococcomyces mojaviensis</name>
    <dbReference type="NCBI Taxonomy" id="3383035"/>
    <lineage>
        <taxon>Eukaryota</taxon>
        <taxon>Fungi</taxon>
        <taxon>Dikarya</taxon>
        <taxon>Ascomycota</taxon>
        <taxon>Pezizomycotina</taxon>
        <taxon>Eurotiomycetes</taxon>
        <taxon>Chaetothyriomycetidae</taxon>
        <taxon>Chaetothyriales</taxon>
        <taxon>Chaetothyriales incertae sedis</taxon>
        <taxon>Neophaeococcomyces</taxon>
    </lineage>
</organism>
<protein>
    <submittedName>
        <fullName evidence="1">Uncharacterized protein</fullName>
    </submittedName>
</protein>
<evidence type="ECO:0000313" key="2">
    <source>
        <dbReference type="Proteomes" id="UP001172386"/>
    </source>
</evidence>